<dbReference type="CDD" id="cd00077">
    <property type="entry name" value="HDc"/>
    <property type="match status" value="1"/>
</dbReference>
<dbReference type="InterPro" id="IPR003607">
    <property type="entry name" value="HD/PDEase_dom"/>
</dbReference>
<dbReference type="SMART" id="SM00471">
    <property type="entry name" value="HDc"/>
    <property type="match status" value="1"/>
</dbReference>
<dbReference type="Proteomes" id="UP000295689">
    <property type="component" value="Unassembled WGS sequence"/>
</dbReference>
<evidence type="ECO:0000313" key="2">
    <source>
        <dbReference type="EMBL" id="TCN23904.1"/>
    </source>
</evidence>
<dbReference type="PANTHER" id="PTHR43155">
    <property type="entry name" value="CYCLIC DI-GMP PHOSPHODIESTERASE PA4108-RELATED"/>
    <property type="match status" value="1"/>
</dbReference>
<protein>
    <submittedName>
        <fullName evidence="2">HD domain-containing protein</fullName>
    </submittedName>
</protein>
<reference evidence="2 3" key="1">
    <citation type="journal article" date="2015" name="Stand. Genomic Sci.">
        <title>Genomic Encyclopedia of Bacterial and Archaeal Type Strains, Phase III: the genomes of soil and plant-associated and newly described type strains.</title>
        <authorList>
            <person name="Whitman W.B."/>
            <person name="Woyke T."/>
            <person name="Klenk H.P."/>
            <person name="Zhou Y."/>
            <person name="Lilburn T.G."/>
            <person name="Beck B.J."/>
            <person name="De Vos P."/>
            <person name="Vandamme P."/>
            <person name="Eisen J.A."/>
            <person name="Garrity G."/>
            <person name="Hugenholtz P."/>
            <person name="Kyrpides N.C."/>
        </authorList>
    </citation>
    <scope>NUCLEOTIDE SEQUENCE [LARGE SCALE GENOMIC DNA]</scope>
    <source>
        <strain evidence="2 3">CV53</strain>
    </source>
</reference>
<dbReference type="AlphaFoldDB" id="A0A4R2BDL8"/>
<dbReference type="Gene3D" id="1.10.3210.10">
    <property type="entry name" value="Hypothetical protein af1432"/>
    <property type="match status" value="1"/>
</dbReference>
<evidence type="ECO:0000259" key="1">
    <source>
        <dbReference type="PROSITE" id="PS51832"/>
    </source>
</evidence>
<keyword evidence="3" id="KW-1185">Reference proteome</keyword>
<gene>
    <name evidence="2" type="ORF">EV146_1083</name>
</gene>
<evidence type="ECO:0000313" key="3">
    <source>
        <dbReference type="Proteomes" id="UP000295689"/>
    </source>
</evidence>
<sequence>MRIHINELQEGCILAEDVFSKTNRPIISKQTVLTVQLIDVLKAFLIKDVEVEKTLISGTPFIPSEAVSGNEAPVQNMGDLTFLDLFLKGKQDHKKEFVSWQSGIPVDIAAIRSLLMPLIDKIEGNTAYLFRLHKYHNQEDYLYHHSLAVGILSAYIAKRLNYSKGDIAQIALAGCLADCGMAKISNSILMKKTTLTLGEYEEVKSHPINSYQMVKENRLLKQEAKVAILQHHERLDGSGYPFGDKGVKIHPFANIIAVADTYQAMTSERLYKPSMSPFKALEIINEDHFGKFDVAPLKVIKSGIMNFSTGSKVRLSDGEEAEILFISDKDPTRPIVKLSNSDKILPLEEYRQLYIEEVL</sequence>
<comment type="caution">
    <text evidence="2">The sequence shown here is derived from an EMBL/GenBank/DDBJ whole genome shotgun (WGS) entry which is preliminary data.</text>
</comment>
<feature type="domain" description="HD-GYP" evidence="1">
    <location>
        <begin position="120"/>
        <end position="316"/>
    </location>
</feature>
<dbReference type="SUPFAM" id="SSF109604">
    <property type="entry name" value="HD-domain/PDEase-like"/>
    <property type="match status" value="1"/>
</dbReference>
<dbReference type="PANTHER" id="PTHR43155:SF2">
    <property type="entry name" value="CYCLIC DI-GMP PHOSPHODIESTERASE PA4108"/>
    <property type="match status" value="1"/>
</dbReference>
<proteinExistence type="predicted"/>
<dbReference type="EMBL" id="SLVV01000008">
    <property type="protein sequence ID" value="TCN23904.1"/>
    <property type="molecule type" value="Genomic_DNA"/>
</dbReference>
<organism evidence="2 3">
    <name type="scientific">Mesobacillus foraminis</name>
    <dbReference type="NCBI Taxonomy" id="279826"/>
    <lineage>
        <taxon>Bacteria</taxon>
        <taxon>Bacillati</taxon>
        <taxon>Bacillota</taxon>
        <taxon>Bacilli</taxon>
        <taxon>Bacillales</taxon>
        <taxon>Bacillaceae</taxon>
        <taxon>Mesobacillus</taxon>
    </lineage>
</organism>
<name>A0A4R2BDL8_9BACI</name>
<dbReference type="InterPro" id="IPR037522">
    <property type="entry name" value="HD_GYP_dom"/>
</dbReference>
<dbReference type="Pfam" id="PF13487">
    <property type="entry name" value="HD_5"/>
    <property type="match status" value="1"/>
</dbReference>
<dbReference type="PROSITE" id="PS51832">
    <property type="entry name" value="HD_GYP"/>
    <property type="match status" value="1"/>
</dbReference>
<accession>A0A4R2BDL8</accession>